<accession>A0AAN5CNA0</accession>
<organism evidence="7 8">
    <name type="scientific">Pristionchus mayeri</name>
    <dbReference type="NCBI Taxonomy" id="1317129"/>
    <lineage>
        <taxon>Eukaryota</taxon>
        <taxon>Metazoa</taxon>
        <taxon>Ecdysozoa</taxon>
        <taxon>Nematoda</taxon>
        <taxon>Chromadorea</taxon>
        <taxon>Rhabditida</taxon>
        <taxon>Rhabditina</taxon>
        <taxon>Diplogasteromorpha</taxon>
        <taxon>Diplogasteroidea</taxon>
        <taxon>Neodiplogasteridae</taxon>
        <taxon>Pristionchus</taxon>
    </lineage>
</organism>
<reference evidence="8" key="1">
    <citation type="submission" date="2022-10" db="EMBL/GenBank/DDBJ databases">
        <title>Genome assembly of Pristionchus species.</title>
        <authorList>
            <person name="Yoshida K."/>
            <person name="Sommer R.J."/>
        </authorList>
    </citation>
    <scope>NUCLEOTIDE SEQUENCE [LARGE SCALE GENOMIC DNA]</scope>
    <source>
        <strain evidence="8">RS5460</strain>
    </source>
</reference>
<evidence type="ECO:0000256" key="1">
    <source>
        <dbReference type="ARBA" id="ARBA00010963"/>
    </source>
</evidence>
<keyword evidence="8" id="KW-1185">Reference proteome</keyword>
<feature type="compositionally biased region" description="Basic and acidic residues" evidence="6">
    <location>
        <begin position="371"/>
        <end position="383"/>
    </location>
</feature>
<keyword evidence="3" id="KW-0132">Cell division</keyword>
<evidence type="ECO:0000256" key="3">
    <source>
        <dbReference type="ARBA" id="ARBA00022618"/>
    </source>
</evidence>
<dbReference type="AlphaFoldDB" id="A0AAN5CNA0"/>
<dbReference type="PANTHER" id="PTHR14728">
    <property type="entry name" value="PROTEIN AURORA BOREALIS"/>
    <property type="match status" value="1"/>
</dbReference>
<feature type="region of interest" description="Disordered" evidence="6">
    <location>
        <begin position="241"/>
        <end position="289"/>
    </location>
</feature>
<gene>
    <name evidence="7" type="ORF">PMAYCL1PPCAC_17650</name>
</gene>
<evidence type="ECO:0000256" key="5">
    <source>
        <dbReference type="ARBA" id="ARBA00023306"/>
    </source>
</evidence>
<feature type="compositionally biased region" description="Polar residues" evidence="6">
    <location>
        <begin position="79"/>
        <end position="91"/>
    </location>
</feature>
<dbReference type="GO" id="GO:0007088">
    <property type="term" value="P:regulation of mitotic nuclear division"/>
    <property type="evidence" value="ECO:0007669"/>
    <property type="project" value="TreeGrafter"/>
</dbReference>
<evidence type="ECO:0000313" key="7">
    <source>
        <dbReference type="EMBL" id="GMR47455.1"/>
    </source>
</evidence>
<comment type="similarity">
    <text evidence="1">Belongs to the BORA family.</text>
</comment>
<feature type="non-terminal residue" evidence="7">
    <location>
        <position position="1"/>
    </location>
</feature>
<feature type="region of interest" description="Disordered" evidence="6">
    <location>
        <begin position="36"/>
        <end position="146"/>
    </location>
</feature>
<comment type="caution">
    <text evidence="7">The sequence shown here is derived from an EMBL/GenBank/DDBJ whole genome shotgun (WGS) entry which is preliminary data.</text>
</comment>
<keyword evidence="5" id="KW-0131">Cell cycle</keyword>
<name>A0AAN5CNA0_9BILA</name>
<dbReference type="Proteomes" id="UP001328107">
    <property type="component" value="Unassembled WGS sequence"/>
</dbReference>
<dbReference type="PANTHER" id="PTHR14728:SF2">
    <property type="entry name" value="PROTEIN AURORA BOREALIS"/>
    <property type="match status" value="1"/>
</dbReference>
<sequence>YMDKSSFGADESCVPHHEDLLSSTVLVGDEDHKRDELKFSPIFGDTSPSGKVGLRYRNSVAKKRDDDSGDRDSGKLGSANSLGVSLNSFSRSHSEEQCDSSQADTDHGDAAFLEDKENATSSSSNDRYRSTPMKSHADSRLQNESKRAVNPFEKSVCVDSLSRSIFSPGVLAEFSNLPKNTPKTATREGEFKWSIEHLAVLNPIDIPEEDIVRSRISPSSFHDPSRQAAIETFFRSNAAFHPSPDLFRKPPTPSTAPSAKRLRATDPLHLPSSSLLLPSPLTRPHADRIPRSVQRVRTFSSQTSLTIPPSKEIDLVAILGAEFVYDENADREASLAEPIEEEDDEKDLSASNLSLRRRLFLNDDEEEEGEMDKSALAHEREDILTPLSSDHSTSSMSNGNRSSSSLREDLGSGSISVNHVVTPSRLGRMPLLFPDFSPIAPNS</sequence>
<proteinExistence type="inferred from homology"/>
<feature type="compositionally biased region" description="Basic and acidic residues" evidence="6">
    <location>
        <begin position="104"/>
        <end position="118"/>
    </location>
</feature>
<feature type="compositionally biased region" description="Low complexity" evidence="6">
    <location>
        <begin position="392"/>
        <end position="405"/>
    </location>
</feature>
<dbReference type="InterPro" id="IPR023252">
    <property type="entry name" value="Aurora_borealis_protein"/>
</dbReference>
<protein>
    <recommendedName>
        <fullName evidence="2">Protein aurora borealis</fullName>
    </recommendedName>
</protein>
<evidence type="ECO:0000256" key="6">
    <source>
        <dbReference type="SAM" id="MobiDB-lite"/>
    </source>
</evidence>
<feature type="compositionally biased region" description="Basic and acidic residues" evidence="6">
    <location>
        <begin position="62"/>
        <end position="74"/>
    </location>
</feature>
<feature type="region of interest" description="Disordered" evidence="6">
    <location>
        <begin position="364"/>
        <end position="414"/>
    </location>
</feature>
<dbReference type="GO" id="GO:0019901">
    <property type="term" value="F:protein kinase binding"/>
    <property type="evidence" value="ECO:0007669"/>
    <property type="project" value="TreeGrafter"/>
</dbReference>
<dbReference type="Pfam" id="PF15280">
    <property type="entry name" value="BORA_N"/>
    <property type="match status" value="1"/>
</dbReference>
<keyword evidence="4" id="KW-0498">Mitosis</keyword>
<evidence type="ECO:0000256" key="2">
    <source>
        <dbReference type="ARBA" id="ARBA00020055"/>
    </source>
</evidence>
<dbReference type="GO" id="GO:0060236">
    <property type="term" value="P:regulation of mitotic spindle organization"/>
    <property type="evidence" value="ECO:0007669"/>
    <property type="project" value="TreeGrafter"/>
</dbReference>
<dbReference type="GO" id="GO:0005737">
    <property type="term" value="C:cytoplasm"/>
    <property type="evidence" value="ECO:0007669"/>
    <property type="project" value="TreeGrafter"/>
</dbReference>
<feature type="compositionally biased region" description="Low complexity" evidence="6">
    <location>
        <begin position="267"/>
        <end position="280"/>
    </location>
</feature>
<dbReference type="GO" id="GO:0051301">
    <property type="term" value="P:cell division"/>
    <property type="evidence" value="ECO:0007669"/>
    <property type="project" value="UniProtKB-KW"/>
</dbReference>
<dbReference type="GO" id="GO:0005634">
    <property type="term" value="C:nucleus"/>
    <property type="evidence" value="ECO:0007669"/>
    <property type="project" value="TreeGrafter"/>
</dbReference>
<evidence type="ECO:0000256" key="4">
    <source>
        <dbReference type="ARBA" id="ARBA00022776"/>
    </source>
</evidence>
<feature type="compositionally biased region" description="Basic and acidic residues" evidence="6">
    <location>
        <begin position="135"/>
        <end position="146"/>
    </location>
</feature>
<evidence type="ECO:0000313" key="8">
    <source>
        <dbReference type="Proteomes" id="UP001328107"/>
    </source>
</evidence>
<dbReference type="EMBL" id="BTRK01000004">
    <property type="protein sequence ID" value="GMR47455.1"/>
    <property type="molecule type" value="Genomic_DNA"/>
</dbReference>